<dbReference type="Proteomes" id="UP000248544">
    <property type="component" value="Unassembled WGS sequence"/>
</dbReference>
<protein>
    <recommendedName>
        <fullName evidence="4">HAD family hydrolase</fullName>
    </recommendedName>
</protein>
<dbReference type="Pfam" id="PF00702">
    <property type="entry name" value="Hydrolase"/>
    <property type="match status" value="1"/>
</dbReference>
<dbReference type="GO" id="GO:0016787">
    <property type="term" value="F:hydrolase activity"/>
    <property type="evidence" value="ECO:0007669"/>
    <property type="project" value="UniProtKB-KW"/>
</dbReference>
<dbReference type="PANTHER" id="PTHR43316">
    <property type="entry name" value="HYDROLASE, HALOACID DELAHOGENASE-RELATED"/>
    <property type="match status" value="1"/>
</dbReference>
<dbReference type="InterPro" id="IPR036412">
    <property type="entry name" value="HAD-like_sf"/>
</dbReference>
<dbReference type="Gene3D" id="3.40.50.1000">
    <property type="entry name" value="HAD superfamily/HAD-like"/>
    <property type="match status" value="1"/>
</dbReference>
<accession>A0A2W2G0X9</accession>
<keyword evidence="1" id="KW-0378">Hydrolase</keyword>
<dbReference type="EMBL" id="POUA01000334">
    <property type="protein sequence ID" value="PZG31050.1"/>
    <property type="molecule type" value="Genomic_DNA"/>
</dbReference>
<dbReference type="InterPro" id="IPR023214">
    <property type="entry name" value="HAD_sf"/>
</dbReference>
<dbReference type="SUPFAM" id="SSF56784">
    <property type="entry name" value="HAD-like"/>
    <property type="match status" value="1"/>
</dbReference>
<evidence type="ECO:0000256" key="1">
    <source>
        <dbReference type="ARBA" id="ARBA00022801"/>
    </source>
</evidence>
<organism evidence="2 3">
    <name type="scientific">Spongiactinospora gelatinilytica</name>
    <dbReference type="NCBI Taxonomy" id="2666298"/>
    <lineage>
        <taxon>Bacteria</taxon>
        <taxon>Bacillati</taxon>
        <taxon>Actinomycetota</taxon>
        <taxon>Actinomycetes</taxon>
        <taxon>Streptosporangiales</taxon>
        <taxon>Streptosporangiaceae</taxon>
        <taxon>Spongiactinospora</taxon>
    </lineage>
</organism>
<keyword evidence="3" id="KW-1185">Reference proteome</keyword>
<evidence type="ECO:0000313" key="3">
    <source>
        <dbReference type="Proteomes" id="UP000248544"/>
    </source>
</evidence>
<sequence length="173" mass="18869">MGPVQMTAIDIAVVVCDYGGTLTTPEDPVDLVSGCRPVESTAAATLRLLHQRHLRLMLGSNNSATQNRRLALRRAGVEHLFTDVLTSEELGYGKPDPRFYAAVLNAAACPPEQVLFVGNNYRTDVAAPISHGMRAVLIRPHGRLIDGEELPIDHAQVISFPRLPAFLGERHAR</sequence>
<proteinExistence type="predicted"/>
<name>A0A2W2G0X9_9ACTN</name>
<comment type="caution">
    <text evidence="2">The sequence shown here is derived from an EMBL/GenBank/DDBJ whole genome shotgun (WGS) entry which is preliminary data.</text>
</comment>
<dbReference type="InterPro" id="IPR051540">
    <property type="entry name" value="S-2-haloacid_dehalogenase"/>
</dbReference>
<evidence type="ECO:0000313" key="2">
    <source>
        <dbReference type="EMBL" id="PZG31050.1"/>
    </source>
</evidence>
<dbReference type="AlphaFoldDB" id="A0A2W2G0X9"/>
<reference evidence="2 3" key="1">
    <citation type="submission" date="2018-01" db="EMBL/GenBank/DDBJ databases">
        <title>Draft genome sequence of Sphaerisporangium sp. 7K107.</title>
        <authorList>
            <person name="Sahin N."/>
            <person name="Saygin H."/>
            <person name="Ay H."/>
        </authorList>
    </citation>
    <scope>NUCLEOTIDE SEQUENCE [LARGE SCALE GENOMIC DNA]</scope>
    <source>
        <strain evidence="2 3">7K107</strain>
    </source>
</reference>
<dbReference type="PANTHER" id="PTHR43316:SF3">
    <property type="entry name" value="HALOACID DEHALOGENASE, TYPE II (AFU_ORTHOLOGUE AFUA_2G07750)-RELATED"/>
    <property type="match status" value="1"/>
</dbReference>
<gene>
    <name evidence="2" type="ORF">C1I98_30475</name>
</gene>
<evidence type="ECO:0008006" key="4">
    <source>
        <dbReference type="Google" id="ProtNLM"/>
    </source>
</evidence>